<organism evidence="3">
    <name type="scientific">marine sediment metagenome</name>
    <dbReference type="NCBI Taxonomy" id="412755"/>
    <lineage>
        <taxon>unclassified sequences</taxon>
        <taxon>metagenomes</taxon>
        <taxon>ecological metagenomes</taxon>
    </lineage>
</organism>
<dbReference type="PANTHER" id="PTHR30476">
    <property type="entry name" value="UPF0234 PROTEIN YAJQ"/>
    <property type="match status" value="1"/>
</dbReference>
<evidence type="ECO:0000313" key="3">
    <source>
        <dbReference type="EMBL" id="KKL72656.1"/>
    </source>
</evidence>
<name>A0A0F9F2C3_9ZZZZ</name>
<dbReference type="InterPro" id="IPR036183">
    <property type="entry name" value="YajQ-like_sf"/>
</dbReference>
<evidence type="ECO:0000256" key="1">
    <source>
        <dbReference type="ARBA" id="ARBA00022741"/>
    </source>
</evidence>
<evidence type="ECO:0000256" key="2">
    <source>
        <dbReference type="SAM" id="MobiDB-lite"/>
    </source>
</evidence>
<dbReference type="GO" id="GO:0005829">
    <property type="term" value="C:cytosol"/>
    <property type="evidence" value="ECO:0007669"/>
    <property type="project" value="TreeGrafter"/>
</dbReference>
<dbReference type="Pfam" id="PF04461">
    <property type="entry name" value="YajQ"/>
    <property type="match status" value="1"/>
</dbReference>
<sequence>MEGSGIVSPEGVEYESTQDSPDEPKDKTIGGRKVTQSREDAKPGDVDELGVPWFYASDQKPEKFADKPIPRDIRKKYRRQVRSQMKQRERELDSTVTRREYLAMIETQIEPLFDRMKRIEFSFMALKNLLRDNDYFTEEDFLGSVEKEVIRQRIEAVRVKAIDEGLDPDEVENAINQARREATTRYDLKKAGCVVELDAANGDIKLTAADDMALKSLVDIVKAKLVHRGVDIKAFHLGKAQDAARGERSQAGDFVQGISKDIARDINKLLKQE</sequence>
<keyword evidence="1" id="KW-0547">Nucleotide-binding</keyword>
<dbReference type="PANTHER" id="PTHR30476:SF0">
    <property type="entry name" value="UPF0234 PROTEIN YAJQ"/>
    <property type="match status" value="1"/>
</dbReference>
<dbReference type="EMBL" id="LAZR01025204">
    <property type="protein sequence ID" value="KKL72656.1"/>
    <property type="molecule type" value="Genomic_DNA"/>
</dbReference>
<accession>A0A0F9F2C3</accession>
<dbReference type="InterPro" id="IPR007551">
    <property type="entry name" value="YajQ/Smlt4090-like"/>
</dbReference>
<dbReference type="Gene3D" id="3.30.70.990">
    <property type="entry name" value="YajQ-like, domain 2"/>
    <property type="match status" value="1"/>
</dbReference>
<feature type="non-terminal residue" evidence="3">
    <location>
        <position position="273"/>
    </location>
</feature>
<gene>
    <name evidence="3" type="ORF">LCGC14_2082680</name>
</gene>
<comment type="caution">
    <text evidence="3">The sequence shown here is derived from an EMBL/GenBank/DDBJ whole genome shotgun (WGS) entry which is preliminary data.</text>
</comment>
<reference evidence="3" key="1">
    <citation type="journal article" date="2015" name="Nature">
        <title>Complex archaea that bridge the gap between prokaryotes and eukaryotes.</title>
        <authorList>
            <person name="Spang A."/>
            <person name="Saw J.H."/>
            <person name="Jorgensen S.L."/>
            <person name="Zaremba-Niedzwiedzka K."/>
            <person name="Martijn J."/>
            <person name="Lind A.E."/>
            <person name="van Eijk R."/>
            <person name="Schleper C."/>
            <person name="Guy L."/>
            <person name="Ettema T.J."/>
        </authorList>
    </citation>
    <scope>NUCLEOTIDE SEQUENCE</scope>
</reference>
<dbReference type="SUPFAM" id="SSF89963">
    <property type="entry name" value="YajQ-like"/>
    <property type="match status" value="1"/>
</dbReference>
<protein>
    <submittedName>
        <fullName evidence="3">Uncharacterized protein</fullName>
    </submittedName>
</protein>
<dbReference type="InterPro" id="IPR035570">
    <property type="entry name" value="UPF0234_N"/>
</dbReference>
<proteinExistence type="predicted"/>
<dbReference type="GO" id="GO:0000166">
    <property type="term" value="F:nucleotide binding"/>
    <property type="evidence" value="ECO:0007669"/>
    <property type="project" value="UniProtKB-KW"/>
</dbReference>
<feature type="region of interest" description="Disordered" evidence="2">
    <location>
        <begin position="1"/>
        <end position="48"/>
    </location>
</feature>
<feature type="compositionally biased region" description="Basic and acidic residues" evidence="2">
    <location>
        <begin position="36"/>
        <end position="45"/>
    </location>
</feature>
<dbReference type="AlphaFoldDB" id="A0A0F9F2C3"/>